<feature type="transmembrane region" description="Helical" evidence="6">
    <location>
        <begin position="388"/>
        <end position="411"/>
    </location>
</feature>
<organism evidence="8">
    <name type="scientific">Hexamita inflata</name>
    <dbReference type="NCBI Taxonomy" id="28002"/>
    <lineage>
        <taxon>Eukaryota</taxon>
        <taxon>Metamonada</taxon>
        <taxon>Diplomonadida</taxon>
        <taxon>Hexamitidae</taxon>
        <taxon>Hexamitinae</taxon>
        <taxon>Hexamita</taxon>
    </lineage>
</organism>
<keyword evidence="3 6" id="KW-0812">Transmembrane</keyword>
<dbReference type="PANTHER" id="PTHR42718">
    <property type="entry name" value="MAJOR FACILITATOR SUPERFAMILY MULTIDRUG TRANSPORTER MFSC"/>
    <property type="match status" value="1"/>
</dbReference>
<protein>
    <submittedName>
        <fullName evidence="8">Major facilitator superfamily protein</fullName>
    </submittedName>
    <submittedName>
        <fullName evidence="9">Major_facilitator superfamily protein</fullName>
    </submittedName>
</protein>
<keyword evidence="2" id="KW-0813">Transport</keyword>
<dbReference type="GO" id="GO:0016020">
    <property type="term" value="C:membrane"/>
    <property type="evidence" value="ECO:0007669"/>
    <property type="project" value="UniProtKB-SubCell"/>
</dbReference>
<feature type="transmembrane region" description="Helical" evidence="6">
    <location>
        <begin position="363"/>
        <end position="382"/>
    </location>
</feature>
<dbReference type="EMBL" id="CAXDID020000022">
    <property type="protein sequence ID" value="CAL5988208.1"/>
    <property type="molecule type" value="Genomic_DNA"/>
</dbReference>
<dbReference type="Gene3D" id="1.20.1250.20">
    <property type="entry name" value="MFS general substrate transporter like domains"/>
    <property type="match status" value="2"/>
</dbReference>
<evidence type="ECO:0000313" key="9">
    <source>
        <dbReference type="EMBL" id="CAL5988208.1"/>
    </source>
</evidence>
<feature type="transmembrane region" description="Helical" evidence="6">
    <location>
        <begin position="139"/>
        <end position="161"/>
    </location>
</feature>
<feature type="transmembrane region" description="Helical" evidence="6">
    <location>
        <begin position="233"/>
        <end position="252"/>
    </location>
</feature>
<evidence type="ECO:0000313" key="8">
    <source>
        <dbReference type="EMBL" id="CAI9977178.1"/>
    </source>
</evidence>
<dbReference type="InterPro" id="IPR011701">
    <property type="entry name" value="MFS"/>
</dbReference>
<sequence length="522" mass="58480">MEQSDSLSSELNNTRQNEPDINMKISQIKKPQICKSQHLIVGQAKFAYIIPLIVCTGTSVFLDTTGTNMALPFMQKEFSVSESLIQWTLTINYLAQASLSIPIAKLSEKIGQIQMLYILTSIQCALSVAHYFIKNFPLFLVIRFFTGAVQSGSTVCRLSLIRKLSPPGKAQQYLQYQTIVFSVVAMVIPLIAGITIDYDWRLLYPICAILCFLTLLVLIPYSNPESPKQKFKFDYLGCIILFVAIGTLDLAFTVISTYHYIAMGILLLISALFFFIFVKVEKKAQDPVFPLFLMKNPVSDYMIMNVLCLYIQTGFMYFLPQTLTFYGKSSTSAGAVQMVCAIGMIVISAFVPSLSKKVLNKTIMAWSAAVDIIVLLLCVIFAQNMYAFIILCIIYQLVFTFFNNILFPLILLSVPPQFSSQMSAVPPTTRTLSQGLTMCAVSMIQQLSYNGLKEGENDKVAWGNALRINISVFVLFQILCLIVLLLRTGHTRAEGGKKKFNAQKVRELKVNEEAGILLKEMR</sequence>
<gene>
    <name evidence="9" type="ORF">HINF_LOCUS10260</name>
    <name evidence="8" type="ORF">HINF_LOCUS64823</name>
</gene>
<dbReference type="Proteomes" id="UP001642409">
    <property type="component" value="Unassembled WGS sequence"/>
</dbReference>
<evidence type="ECO:0000256" key="6">
    <source>
        <dbReference type="SAM" id="Phobius"/>
    </source>
</evidence>
<dbReference type="GO" id="GO:0022857">
    <property type="term" value="F:transmembrane transporter activity"/>
    <property type="evidence" value="ECO:0007669"/>
    <property type="project" value="InterPro"/>
</dbReference>
<comment type="caution">
    <text evidence="8">The sequence shown here is derived from an EMBL/GenBank/DDBJ whole genome shotgun (WGS) entry which is preliminary data.</text>
</comment>
<dbReference type="AlphaFoldDB" id="A0AA86RPB8"/>
<feature type="transmembrane region" description="Helical" evidence="6">
    <location>
        <begin position="301"/>
        <end position="319"/>
    </location>
</feature>
<keyword evidence="4 6" id="KW-1133">Transmembrane helix</keyword>
<evidence type="ECO:0000256" key="2">
    <source>
        <dbReference type="ARBA" id="ARBA00022448"/>
    </source>
</evidence>
<feature type="transmembrane region" description="Helical" evidence="6">
    <location>
        <begin position="173"/>
        <end position="196"/>
    </location>
</feature>
<dbReference type="EMBL" id="CATOUU010001177">
    <property type="protein sequence ID" value="CAI9977178.1"/>
    <property type="molecule type" value="Genomic_DNA"/>
</dbReference>
<feature type="transmembrane region" description="Helical" evidence="6">
    <location>
        <begin position="116"/>
        <end position="133"/>
    </location>
</feature>
<evidence type="ECO:0000256" key="3">
    <source>
        <dbReference type="ARBA" id="ARBA00022692"/>
    </source>
</evidence>
<comment type="subcellular location">
    <subcellularLocation>
        <location evidence="1">Membrane</location>
        <topology evidence="1">Multi-pass membrane protein</topology>
    </subcellularLocation>
</comment>
<feature type="transmembrane region" description="Helical" evidence="6">
    <location>
        <begin position="468"/>
        <end position="489"/>
    </location>
</feature>
<feature type="domain" description="Major facilitator superfamily (MFS) profile" evidence="7">
    <location>
        <begin position="49"/>
        <end position="492"/>
    </location>
</feature>
<keyword evidence="5 6" id="KW-0472">Membrane</keyword>
<feature type="transmembrane region" description="Helical" evidence="6">
    <location>
        <begin position="258"/>
        <end position="280"/>
    </location>
</feature>
<evidence type="ECO:0000259" key="7">
    <source>
        <dbReference type="PROSITE" id="PS50850"/>
    </source>
</evidence>
<dbReference type="InterPro" id="IPR036259">
    <property type="entry name" value="MFS_trans_sf"/>
</dbReference>
<dbReference type="SUPFAM" id="SSF103473">
    <property type="entry name" value="MFS general substrate transporter"/>
    <property type="match status" value="1"/>
</dbReference>
<dbReference type="PROSITE" id="PS50850">
    <property type="entry name" value="MFS"/>
    <property type="match status" value="1"/>
</dbReference>
<evidence type="ECO:0000256" key="5">
    <source>
        <dbReference type="ARBA" id="ARBA00023136"/>
    </source>
</evidence>
<reference evidence="8" key="1">
    <citation type="submission" date="2023-06" db="EMBL/GenBank/DDBJ databases">
        <authorList>
            <person name="Kurt Z."/>
        </authorList>
    </citation>
    <scope>NUCLEOTIDE SEQUENCE</scope>
</reference>
<evidence type="ECO:0000313" key="10">
    <source>
        <dbReference type="Proteomes" id="UP001642409"/>
    </source>
</evidence>
<dbReference type="InterPro" id="IPR020846">
    <property type="entry name" value="MFS_dom"/>
</dbReference>
<dbReference type="PANTHER" id="PTHR42718:SF9">
    <property type="entry name" value="MAJOR FACILITATOR SUPERFAMILY MULTIDRUG TRANSPORTER MFSC"/>
    <property type="match status" value="1"/>
</dbReference>
<feature type="transmembrane region" description="Helical" evidence="6">
    <location>
        <begin position="331"/>
        <end position="351"/>
    </location>
</feature>
<feature type="transmembrane region" description="Helical" evidence="6">
    <location>
        <begin position="46"/>
        <end position="64"/>
    </location>
</feature>
<proteinExistence type="predicted"/>
<evidence type="ECO:0000256" key="4">
    <source>
        <dbReference type="ARBA" id="ARBA00022989"/>
    </source>
</evidence>
<name>A0AA86RPB8_9EUKA</name>
<dbReference type="Pfam" id="PF07690">
    <property type="entry name" value="MFS_1"/>
    <property type="match status" value="1"/>
</dbReference>
<keyword evidence="10" id="KW-1185">Reference proteome</keyword>
<evidence type="ECO:0000256" key="1">
    <source>
        <dbReference type="ARBA" id="ARBA00004141"/>
    </source>
</evidence>
<reference evidence="9 10" key="2">
    <citation type="submission" date="2024-07" db="EMBL/GenBank/DDBJ databases">
        <authorList>
            <person name="Akdeniz Z."/>
        </authorList>
    </citation>
    <scope>NUCLEOTIDE SEQUENCE [LARGE SCALE GENOMIC DNA]</scope>
</reference>
<accession>A0AA86RPB8</accession>
<feature type="transmembrane region" description="Helical" evidence="6">
    <location>
        <begin position="202"/>
        <end position="221"/>
    </location>
</feature>